<dbReference type="Proteomes" id="UP000671908">
    <property type="component" value="Chromosome"/>
</dbReference>
<proteinExistence type="predicted"/>
<dbReference type="InterPro" id="IPR029144">
    <property type="entry name" value="Thr_synth_N"/>
</dbReference>
<sequence>MRFTSTRNKKLNVGFEQAIRDCMPEDGGLYVPAEVNDLRRWILFTNEKTTYASVAGALTLACVNEEFSPIICEAIAAQAFPYEPKLSKLDKGLYTLELFHGPTGWHRDFGVSYLIEALENILLMKDTNAVILDVNASALAASLANALRGKKRIKAVLLFPKNSVKGLSAEDFIWNGGNLFPIEIDGNIEDCNKIVKDIFSDHKNVENFNLTVANTANIGRLFPQAFFYPFAFSRLKREVTGNIYYAMPPGNFSNVTAGLYSWKIAMPVSGFILPATDALTVDPAGRCVMLDALVPVNERGKTDPSCLSNLERLEEIFSANTALMHNLVYAAKITDDDTVFAAKELFMKYHLYADKNTASAYAAALKQKGATYQDNGTLVLVVNDHPSLDADFIRRCTGENLQMPENVAASVRPANIGKPLIRSSSEVLSIARDVSKGFTAESF</sequence>
<name>A0A975F248_9SPIR</name>
<dbReference type="InterPro" id="IPR037158">
    <property type="entry name" value="Thr_synth_N_sf"/>
</dbReference>
<organism evidence="2 3">
    <name type="scientific">Treponema parvum</name>
    <dbReference type="NCBI Taxonomy" id="138851"/>
    <lineage>
        <taxon>Bacteria</taxon>
        <taxon>Pseudomonadati</taxon>
        <taxon>Spirochaetota</taxon>
        <taxon>Spirochaetia</taxon>
        <taxon>Spirochaetales</taxon>
        <taxon>Treponemataceae</taxon>
        <taxon>Treponema</taxon>
    </lineage>
</organism>
<dbReference type="RefSeq" id="WP_210119760.1">
    <property type="nucleotide sequence ID" value="NZ_CP054142.1"/>
</dbReference>
<dbReference type="EMBL" id="CP054142">
    <property type="protein sequence ID" value="QTQ13026.1"/>
    <property type="molecule type" value="Genomic_DNA"/>
</dbReference>
<dbReference type="KEGG" id="tpav:HRQ91_00340"/>
<accession>A0A975F248</accession>
<dbReference type="Pfam" id="PF14821">
    <property type="entry name" value="Thr_synth_N"/>
    <property type="match status" value="1"/>
</dbReference>
<dbReference type="Gene3D" id="3.90.1380.10">
    <property type="entry name" value="Threonine synthase, N-terminal domain"/>
    <property type="match status" value="1"/>
</dbReference>
<feature type="domain" description="Threonine synthase N-terminal" evidence="1">
    <location>
        <begin position="2"/>
        <end position="69"/>
    </location>
</feature>
<dbReference type="PANTHER" id="PTHR42690">
    <property type="entry name" value="THREONINE SYNTHASE FAMILY MEMBER"/>
    <property type="match status" value="1"/>
</dbReference>
<dbReference type="PANTHER" id="PTHR42690:SF1">
    <property type="entry name" value="THREONINE SYNTHASE-LIKE 2"/>
    <property type="match status" value="1"/>
</dbReference>
<dbReference type="InterPro" id="IPR036052">
    <property type="entry name" value="TrpB-like_PALP_sf"/>
</dbReference>
<dbReference type="SUPFAM" id="SSF53686">
    <property type="entry name" value="Tryptophan synthase beta subunit-like PLP-dependent enzymes"/>
    <property type="match status" value="1"/>
</dbReference>
<reference evidence="2 3" key="1">
    <citation type="journal article" date="2021" name="Microbiol. Resour. Announc.">
        <title>Complete Genome Sequences of Three Human Oral Treponema parvum Isolates.</title>
        <authorList>
            <person name="Zeng H."/>
            <person name="Watt R.M."/>
        </authorList>
    </citation>
    <scope>NUCLEOTIDE SEQUENCE [LARGE SCALE GENOMIC DNA]</scope>
    <source>
        <strain evidence="2 3">ATCC 700770</strain>
    </source>
</reference>
<dbReference type="AlphaFoldDB" id="A0A975F248"/>
<dbReference type="Gene3D" id="3.40.50.1100">
    <property type="match status" value="2"/>
</dbReference>
<protein>
    <submittedName>
        <fullName evidence="2">Threonine synthase</fullName>
    </submittedName>
</protein>
<evidence type="ECO:0000259" key="1">
    <source>
        <dbReference type="Pfam" id="PF14821"/>
    </source>
</evidence>
<gene>
    <name evidence="2" type="ORF">HRQ91_00340</name>
</gene>
<keyword evidence="3" id="KW-1185">Reference proteome</keyword>
<dbReference type="InterPro" id="IPR051166">
    <property type="entry name" value="Threonine_Synthase"/>
</dbReference>
<evidence type="ECO:0000313" key="2">
    <source>
        <dbReference type="EMBL" id="QTQ13026.1"/>
    </source>
</evidence>
<evidence type="ECO:0000313" key="3">
    <source>
        <dbReference type="Proteomes" id="UP000671908"/>
    </source>
</evidence>